<comment type="subcellular location">
    <subcellularLocation>
        <location evidence="8">Cytoplasm</location>
    </subcellularLocation>
</comment>
<keyword evidence="7 8" id="KW-0342">GTP-binding</keyword>
<comment type="similarity">
    <text evidence="1 8 9">Belongs to the TRAFAC class translation factor GTPase superfamily. Classic translation factor GTPase family. IF-2 subfamily.</text>
</comment>
<dbReference type="CDD" id="cd03702">
    <property type="entry name" value="IF2_mtIF2_II"/>
    <property type="match status" value="1"/>
</dbReference>
<name>A0A9J9Q8J5_ACIET</name>
<dbReference type="CDD" id="cd03692">
    <property type="entry name" value="mtIF2_IVc"/>
    <property type="match status" value="1"/>
</dbReference>
<dbReference type="InterPro" id="IPR053905">
    <property type="entry name" value="EF-G-like_DII"/>
</dbReference>
<dbReference type="GO" id="GO:0005829">
    <property type="term" value="C:cytosol"/>
    <property type="evidence" value="ECO:0007669"/>
    <property type="project" value="TreeGrafter"/>
</dbReference>
<dbReference type="HAMAP" id="MF_00100_B">
    <property type="entry name" value="IF_2_B"/>
    <property type="match status" value="1"/>
</dbReference>
<dbReference type="InterPro" id="IPR009061">
    <property type="entry name" value="DNA-bd_dom_put_sf"/>
</dbReference>
<gene>
    <name evidence="8" type="primary">infB</name>
    <name evidence="12" type="ordered locus">Dtpsy_1247</name>
</gene>
<feature type="region of interest" description="Disordered" evidence="10">
    <location>
        <begin position="95"/>
        <end position="229"/>
    </location>
</feature>
<dbReference type="InterPro" id="IPR000178">
    <property type="entry name" value="TF_IF2_bacterial-like"/>
</dbReference>
<dbReference type="NCBIfam" id="TIGR00487">
    <property type="entry name" value="IF-2"/>
    <property type="match status" value="1"/>
</dbReference>
<dbReference type="Gene3D" id="3.30.56.50">
    <property type="entry name" value="Putative DNA-binding domain, N-terminal subdomain of bacterial translation initiation factor IF2"/>
    <property type="match status" value="1"/>
</dbReference>
<dbReference type="KEGG" id="dia:Dtpsy_1247"/>
<protein>
    <recommendedName>
        <fullName evidence="2 8">Translation initiation factor IF-2</fullName>
    </recommendedName>
</protein>
<dbReference type="NCBIfam" id="TIGR00231">
    <property type="entry name" value="small_GTP"/>
    <property type="match status" value="1"/>
</dbReference>
<evidence type="ECO:0000256" key="1">
    <source>
        <dbReference type="ARBA" id="ARBA00007733"/>
    </source>
</evidence>
<evidence type="ECO:0000256" key="2">
    <source>
        <dbReference type="ARBA" id="ARBA00020675"/>
    </source>
</evidence>
<keyword evidence="3 8" id="KW-0963">Cytoplasm</keyword>
<organism evidence="12 13">
    <name type="scientific">Acidovorax ebreus (strain TPSY)</name>
    <name type="common">Diaphorobacter sp. (strain TPSY)</name>
    <dbReference type="NCBI Taxonomy" id="535289"/>
    <lineage>
        <taxon>Bacteria</taxon>
        <taxon>Pseudomonadati</taxon>
        <taxon>Pseudomonadota</taxon>
        <taxon>Betaproteobacteria</taxon>
        <taxon>Burkholderiales</taxon>
        <taxon>Comamonadaceae</taxon>
        <taxon>Diaphorobacter</taxon>
    </lineage>
</organism>
<evidence type="ECO:0000256" key="4">
    <source>
        <dbReference type="ARBA" id="ARBA00022540"/>
    </source>
</evidence>
<dbReference type="Gene3D" id="2.40.30.10">
    <property type="entry name" value="Translation factors"/>
    <property type="match status" value="2"/>
</dbReference>
<dbReference type="Proteomes" id="UP000000450">
    <property type="component" value="Chromosome"/>
</dbReference>
<dbReference type="PANTHER" id="PTHR43381:SF5">
    <property type="entry name" value="TR-TYPE G DOMAIN-CONTAINING PROTEIN"/>
    <property type="match status" value="1"/>
</dbReference>
<dbReference type="RefSeq" id="WP_015912882.1">
    <property type="nucleotide sequence ID" value="NC_011992.1"/>
</dbReference>
<feature type="region of interest" description="Disordered" evidence="10">
    <location>
        <begin position="242"/>
        <end position="352"/>
    </location>
</feature>
<evidence type="ECO:0000259" key="11">
    <source>
        <dbReference type="PROSITE" id="PS51722"/>
    </source>
</evidence>
<evidence type="ECO:0000256" key="3">
    <source>
        <dbReference type="ARBA" id="ARBA00022490"/>
    </source>
</evidence>
<evidence type="ECO:0000256" key="6">
    <source>
        <dbReference type="ARBA" id="ARBA00022917"/>
    </source>
</evidence>
<dbReference type="EMBL" id="CP001392">
    <property type="protein sequence ID" value="ACM32714.1"/>
    <property type="molecule type" value="Genomic_DNA"/>
</dbReference>
<evidence type="ECO:0000256" key="7">
    <source>
        <dbReference type="ARBA" id="ARBA00023134"/>
    </source>
</evidence>
<dbReference type="PROSITE" id="PS51722">
    <property type="entry name" value="G_TR_2"/>
    <property type="match status" value="1"/>
</dbReference>
<evidence type="ECO:0000313" key="13">
    <source>
        <dbReference type="Proteomes" id="UP000000450"/>
    </source>
</evidence>
<dbReference type="InterPro" id="IPR036925">
    <property type="entry name" value="TIF_IF2_dom3_sf"/>
</dbReference>
<dbReference type="InterPro" id="IPR023115">
    <property type="entry name" value="TIF_IF2_dom3"/>
</dbReference>
<evidence type="ECO:0000256" key="10">
    <source>
        <dbReference type="SAM" id="MobiDB-lite"/>
    </source>
</evidence>
<dbReference type="AlphaFoldDB" id="A0A9J9Q8J5"/>
<dbReference type="GO" id="GO:0003924">
    <property type="term" value="F:GTPase activity"/>
    <property type="evidence" value="ECO:0007669"/>
    <property type="project" value="UniProtKB-UniRule"/>
</dbReference>
<feature type="compositionally biased region" description="Basic and acidic residues" evidence="10">
    <location>
        <begin position="171"/>
        <end position="229"/>
    </location>
</feature>
<feature type="binding site" evidence="8">
    <location>
        <begin position="452"/>
        <end position="459"/>
    </location>
    <ligand>
        <name>GTP</name>
        <dbReference type="ChEBI" id="CHEBI:37565"/>
    </ligand>
</feature>
<dbReference type="FunFam" id="2.40.30.10:FF:000008">
    <property type="entry name" value="Translation initiation factor IF-2"/>
    <property type="match status" value="1"/>
</dbReference>
<feature type="region of interest" description="G-domain" evidence="8">
    <location>
        <begin position="446"/>
        <end position="594"/>
    </location>
</feature>
<evidence type="ECO:0000256" key="9">
    <source>
        <dbReference type="RuleBase" id="RU000644"/>
    </source>
</evidence>
<keyword evidence="13" id="KW-1185">Reference proteome</keyword>
<reference evidence="12 13" key="1">
    <citation type="journal article" date="2010" name="J. Bacteriol.">
        <title>Completed genome sequence of the anaerobic iron-oxidizing bacterium Acidovorax ebreus strain TPSY.</title>
        <authorList>
            <person name="Byrne-Bailey K.G."/>
            <person name="Weber K.A."/>
            <person name="Chair A.H."/>
            <person name="Bose S."/>
            <person name="Knox T."/>
            <person name="Spanbauer T.L."/>
            <person name="Chertkov O."/>
            <person name="Coates J.D."/>
        </authorList>
    </citation>
    <scope>NUCLEOTIDE SEQUENCE [LARGE SCALE GENOMIC DNA]</scope>
    <source>
        <strain evidence="12 13">TPSY</strain>
    </source>
</reference>
<dbReference type="InterPro" id="IPR044145">
    <property type="entry name" value="IF2_II"/>
</dbReference>
<dbReference type="Pfam" id="PF00009">
    <property type="entry name" value="GTP_EFTU"/>
    <property type="match status" value="1"/>
</dbReference>
<feature type="compositionally biased region" description="Basic and acidic residues" evidence="10">
    <location>
        <begin position="313"/>
        <end position="323"/>
    </location>
</feature>
<dbReference type="SUPFAM" id="SSF52156">
    <property type="entry name" value="Initiation factor IF2/eIF5b, domain 3"/>
    <property type="match status" value="1"/>
</dbReference>
<dbReference type="PANTHER" id="PTHR43381">
    <property type="entry name" value="TRANSLATION INITIATION FACTOR IF-2-RELATED"/>
    <property type="match status" value="1"/>
</dbReference>
<evidence type="ECO:0000256" key="8">
    <source>
        <dbReference type="HAMAP-Rule" id="MF_00100"/>
    </source>
</evidence>
<comment type="caution">
    <text evidence="8">Lacks conserved residue(s) required for the propagation of feature annotation.</text>
</comment>
<keyword evidence="6 8" id="KW-0648">Protein biosynthesis</keyword>
<accession>A0A9J9Q8J5</accession>
<proteinExistence type="inferred from homology"/>
<dbReference type="Pfam" id="PF22042">
    <property type="entry name" value="EF-G_D2"/>
    <property type="match status" value="1"/>
</dbReference>
<dbReference type="FunFam" id="2.40.30.10:FF:000007">
    <property type="entry name" value="Translation initiation factor IF-2"/>
    <property type="match status" value="1"/>
</dbReference>
<dbReference type="InterPro" id="IPR015760">
    <property type="entry name" value="TIF_IF2"/>
</dbReference>
<evidence type="ECO:0000313" key="12">
    <source>
        <dbReference type="EMBL" id="ACM32714.1"/>
    </source>
</evidence>
<dbReference type="InterPro" id="IPR027417">
    <property type="entry name" value="P-loop_NTPase"/>
</dbReference>
<dbReference type="SUPFAM" id="SSF52540">
    <property type="entry name" value="P-loop containing nucleoside triphosphate hydrolases"/>
    <property type="match status" value="1"/>
</dbReference>
<dbReference type="InterPro" id="IPR005225">
    <property type="entry name" value="Small_GTP-bd"/>
</dbReference>
<feature type="compositionally biased region" description="Low complexity" evidence="10">
    <location>
        <begin position="278"/>
        <end position="293"/>
    </location>
</feature>
<dbReference type="GO" id="GO:0005525">
    <property type="term" value="F:GTP binding"/>
    <property type="evidence" value="ECO:0007669"/>
    <property type="project" value="UniProtKB-KW"/>
</dbReference>
<dbReference type="SUPFAM" id="SSF46955">
    <property type="entry name" value="Putative DNA-binding domain"/>
    <property type="match status" value="1"/>
</dbReference>
<dbReference type="Gene3D" id="3.40.50.300">
    <property type="entry name" value="P-loop containing nucleotide triphosphate hydrolases"/>
    <property type="match status" value="1"/>
</dbReference>
<dbReference type="InterPro" id="IPR009000">
    <property type="entry name" value="Transl_B-barrel_sf"/>
</dbReference>
<dbReference type="InterPro" id="IPR000795">
    <property type="entry name" value="T_Tr_GTP-bd_dom"/>
</dbReference>
<dbReference type="CDD" id="cd01887">
    <property type="entry name" value="IF2_eIF5B"/>
    <property type="match status" value="1"/>
</dbReference>
<dbReference type="FunFam" id="3.40.50.300:FF:000019">
    <property type="entry name" value="Translation initiation factor IF-2"/>
    <property type="match status" value="1"/>
</dbReference>
<sequence length="943" mass="101777">MSSNTVAEFAAELKKSPETLLDQLKSAGVVKASPSDVLNEADKQKLLAHLQASHGTAGGDRKKITLVKKSTSEIKQADASGKARTIQVEVRKKRTFIKRDDSVDAPSDATESAPSAEDLELVRREEEARRQAELIRRQEEELALTRREREERERREREAEERAAAYAAQQAEKKAQESAERAEAQREAAVEAEERAKAQADARAKADEESKARAAEETARAADLDERRRKALAEAEAIRAMMAAPKKVLVAKKPEEPKPAAKAGASGDAKKGTLHKPATGSGTGARAAAPSAPGGAGKEVKSAKLSSSWANDTTKKKEIKTRGDSSGGVGRNNWRGGPRGRRGNDRDDQRQQQAATEFRVLEVYVPETITVAELAHKMAIKASEVIKSLMKMGQMVTINQPLDQDTAMIVVEEMGHTAKVAALDDPEAFTAEEVSSQDAEQLSRAPVVTVMGHVDHGKTSLLDYIRRSKVASGEAGGITQHIGAYHVETPRGIVTFLDTPGHEAFTAMRARGAQATDIVILVCAADDGVMPQTKEAIKHAKAAGVPIVVALTKADKPEANIERVKQELVGEQVVPEEYGGDSPFVAVSSKTGMGIDALLEQVLLQAEVLELKAPVDAAAKGIVIEAQLDKGRGSVATVLVQSGTLKVGDVVLAGQTFGRVRAMLDEDGKQTKEAGPSIPVEIQGLNEVPQAGDDFMVLQDERRAREIATYRAGKFRNTKLAKQQAAKLENMFAEMGAGEVQTLPLIIKADVQGSQEALAASLLKLSTEEIRVQIVYSGVGGISESDVNLAIASKAIVIGFNVRADAQARKTAEGNDVDIRYYNIIYDAVDEVKAAMSGMLAPEQREEAIGTAEIRTVFVASKIGTVAGSYITSGQVTRNCKFRLLRDNIVIYTGDVESVRRMKDDVKEVKEGFECGIKLKNYNDIKEGDQLEFFEIKEIARTL</sequence>
<feature type="compositionally biased region" description="Basic and acidic residues" evidence="10">
    <location>
        <begin position="120"/>
        <end position="163"/>
    </location>
</feature>
<dbReference type="Pfam" id="PF04760">
    <property type="entry name" value="IF2_N"/>
    <property type="match status" value="2"/>
</dbReference>
<dbReference type="SUPFAM" id="SSF50447">
    <property type="entry name" value="Translation proteins"/>
    <property type="match status" value="2"/>
</dbReference>
<dbReference type="FunFam" id="3.40.50.10050:FF:000001">
    <property type="entry name" value="Translation initiation factor IF-2"/>
    <property type="match status" value="1"/>
</dbReference>
<comment type="function">
    <text evidence="8 9">One of the essential components for the initiation of protein synthesis. Protects formylmethionyl-tRNA from spontaneous hydrolysis and promotes its binding to the 30S ribosomal subunits. Also involved in the hydrolysis of GTP during the formation of the 70S ribosomal complex.</text>
</comment>
<dbReference type="Pfam" id="PF08364">
    <property type="entry name" value="IF2_assoc"/>
    <property type="match status" value="1"/>
</dbReference>
<dbReference type="Gene3D" id="3.40.50.10050">
    <property type="entry name" value="Translation initiation factor IF- 2, domain 3"/>
    <property type="match status" value="1"/>
</dbReference>
<feature type="binding site" evidence="8">
    <location>
        <begin position="498"/>
        <end position="502"/>
    </location>
    <ligand>
        <name>GTP</name>
        <dbReference type="ChEBI" id="CHEBI:37565"/>
    </ligand>
</feature>
<dbReference type="InterPro" id="IPR006847">
    <property type="entry name" value="IF2_N"/>
</dbReference>
<dbReference type="InterPro" id="IPR013575">
    <property type="entry name" value="IF2_assoc_dom_bac"/>
</dbReference>
<feature type="domain" description="Tr-type G" evidence="11">
    <location>
        <begin position="443"/>
        <end position="612"/>
    </location>
</feature>
<keyword evidence="5 8" id="KW-0547">Nucleotide-binding</keyword>
<keyword evidence="4 8" id="KW-0396">Initiation factor</keyword>
<evidence type="ECO:0000256" key="5">
    <source>
        <dbReference type="ARBA" id="ARBA00022741"/>
    </source>
</evidence>
<dbReference type="Pfam" id="PF11987">
    <property type="entry name" value="IF-2"/>
    <property type="match status" value="1"/>
</dbReference>
<dbReference type="GO" id="GO:0003743">
    <property type="term" value="F:translation initiation factor activity"/>
    <property type="evidence" value="ECO:0007669"/>
    <property type="project" value="UniProtKB-UniRule"/>
</dbReference>